<feature type="transmembrane region" description="Helical" evidence="1">
    <location>
        <begin position="77"/>
        <end position="94"/>
    </location>
</feature>
<evidence type="ECO:0000313" key="3">
    <source>
        <dbReference type="Proteomes" id="UP001252875"/>
    </source>
</evidence>
<proteinExistence type="predicted"/>
<evidence type="ECO:0000256" key="1">
    <source>
        <dbReference type="SAM" id="Phobius"/>
    </source>
</evidence>
<accession>A0ABU3F2R1</accession>
<feature type="transmembrane region" description="Helical" evidence="1">
    <location>
        <begin position="100"/>
        <end position="122"/>
    </location>
</feature>
<keyword evidence="1" id="KW-1133">Transmembrane helix</keyword>
<evidence type="ECO:0008006" key="4">
    <source>
        <dbReference type="Google" id="ProtNLM"/>
    </source>
</evidence>
<protein>
    <recommendedName>
        <fullName evidence="4">TIGR04086 family membrane protein</fullName>
    </recommendedName>
</protein>
<dbReference type="RefSeq" id="WP_311823294.1">
    <property type="nucleotide sequence ID" value="NZ_JARPYF010000010.1"/>
</dbReference>
<comment type="caution">
    <text evidence="2">The sequence shown here is derived from an EMBL/GenBank/DDBJ whole genome shotgun (WGS) entry which is preliminary data.</text>
</comment>
<feature type="transmembrane region" description="Helical" evidence="1">
    <location>
        <begin position="21"/>
        <end position="41"/>
    </location>
</feature>
<keyword evidence="3" id="KW-1185">Reference proteome</keyword>
<organism evidence="2 3">
    <name type="scientific">Enterococcus hulanensis</name>
    <dbReference type="NCBI Taxonomy" id="2559929"/>
    <lineage>
        <taxon>Bacteria</taxon>
        <taxon>Bacillati</taxon>
        <taxon>Bacillota</taxon>
        <taxon>Bacilli</taxon>
        <taxon>Lactobacillales</taxon>
        <taxon>Enterococcaceae</taxon>
        <taxon>Enterococcus</taxon>
    </lineage>
</organism>
<dbReference type="EMBL" id="JARPYI010000011">
    <property type="protein sequence ID" value="MDT2601400.1"/>
    <property type="molecule type" value="Genomic_DNA"/>
</dbReference>
<keyword evidence="1" id="KW-0472">Membrane</keyword>
<dbReference type="Proteomes" id="UP001252875">
    <property type="component" value="Unassembled WGS sequence"/>
</dbReference>
<gene>
    <name evidence="2" type="ORF">P7D85_16550</name>
</gene>
<feature type="transmembrane region" description="Helical" evidence="1">
    <location>
        <begin position="53"/>
        <end position="70"/>
    </location>
</feature>
<name>A0ABU3F2R1_9ENTE</name>
<sequence>MLKKLKRINREFVLFLSKKPLFYVLFLFAIILVARIVINVYRQQPILANLEDTLSLFCTLFIGYLASVLSKKTGQQFLLCFLFTFIYLVIQSFIEKSIVDYTSFLLLTFFSILLGGISWILARSFTSIRIGER</sequence>
<keyword evidence="1" id="KW-0812">Transmembrane</keyword>
<evidence type="ECO:0000313" key="2">
    <source>
        <dbReference type="EMBL" id="MDT2601400.1"/>
    </source>
</evidence>
<reference evidence="2 3" key="1">
    <citation type="submission" date="2023-03" db="EMBL/GenBank/DDBJ databases">
        <authorList>
            <person name="Shen W."/>
            <person name="Cai J."/>
        </authorList>
    </citation>
    <scope>NUCLEOTIDE SEQUENCE [LARGE SCALE GENOMIC DNA]</scope>
    <source>
        <strain evidence="2 3">D6-4</strain>
    </source>
</reference>